<evidence type="ECO:0000313" key="2">
    <source>
        <dbReference type="EMBL" id="KAF6790315.1"/>
    </source>
</evidence>
<sequence>MLRASHEEGGKVPCLPLAAQWTWGGPRLLIRVAVAARATTGPAITGSSEGVEVAFASSVRTTQGLPPHNWYRSSRAETAHRAPSSQFQAAAEEGRVESTYRSFLLCSVSQPRGTATQVASCGRDVGWKAHRSIAWQRAIQARLLLLKAADGRASPSLAPPDFASARLNVPRACDKPLPSASASTSTQHQESSPVGTITAGHALVALGFPSSAPPQATPLSAVVRLNLLSSAPLALLTKLLGALQTSDAPLRAKSQRLLVPRLMSERHGTFEVIPIRPSTLVGPSPRGREPMRRPSPKVPRPRTRCELPSATRQIGET</sequence>
<dbReference type="EMBL" id="WIGN01000507">
    <property type="protein sequence ID" value="KAF6790315.1"/>
    <property type="molecule type" value="Genomic_DNA"/>
</dbReference>
<comment type="caution">
    <text evidence="2">The sequence shown here is derived from an EMBL/GenBank/DDBJ whole genome shotgun (WGS) entry which is preliminary data.</text>
</comment>
<dbReference type="Proteomes" id="UP000652219">
    <property type="component" value="Unassembled WGS sequence"/>
</dbReference>
<proteinExistence type="predicted"/>
<evidence type="ECO:0000256" key="1">
    <source>
        <dbReference type="SAM" id="MobiDB-lite"/>
    </source>
</evidence>
<evidence type="ECO:0000313" key="3">
    <source>
        <dbReference type="Proteomes" id="UP000652219"/>
    </source>
</evidence>
<reference evidence="2 3" key="1">
    <citation type="journal article" date="2020" name="Phytopathology">
        <title>Genome Sequence Resources of Colletotrichum truncatum, C. plurivorum, C. musicola, and C. sojae: Four Species Pathogenic to Soybean (Glycine max).</title>
        <authorList>
            <person name="Rogerio F."/>
            <person name="Boufleur T.R."/>
            <person name="Ciampi-Guillardi M."/>
            <person name="Sukno S.A."/>
            <person name="Thon M.R."/>
            <person name="Massola Junior N.S."/>
            <person name="Baroncelli R."/>
        </authorList>
    </citation>
    <scope>NUCLEOTIDE SEQUENCE [LARGE SCALE GENOMIC DNA]</scope>
    <source>
        <strain evidence="2 3">LFN0009</strain>
    </source>
</reference>
<feature type="compositionally biased region" description="Polar residues" evidence="1">
    <location>
        <begin position="180"/>
        <end position="194"/>
    </location>
</feature>
<dbReference type="AlphaFoldDB" id="A0A8H6MJN1"/>
<keyword evidence="3" id="KW-1185">Reference proteome</keyword>
<organism evidence="2 3">
    <name type="scientific">Colletotrichum sojae</name>
    <dbReference type="NCBI Taxonomy" id="2175907"/>
    <lineage>
        <taxon>Eukaryota</taxon>
        <taxon>Fungi</taxon>
        <taxon>Dikarya</taxon>
        <taxon>Ascomycota</taxon>
        <taxon>Pezizomycotina</taxon>
        <taxon>Sordariomycetes</taxon>
        <taxon>Hypocreomycetidae</taxon>
        <taxon>Glomerellales</taxon>
        <taxon>Glomerellaceae</taxon>
        <taxon>Colletotrichum</taxon>
        <taxon>Colletotrichum orchidearum species complex</taxon>
    </lineage>
</organism>
<feature type="region of interest" description="Disordered" evidence="1">
    <location>
        <begin position="276"/>
        <end position="317"/>
    </location>
</feature>
<gene>
    <name evidence="2" type="ORF">CSOJ01_14606</name>
</gene>
<feature type="region of interest" description="Disordered" evidence="1">
    <location>
        <begin position="174"/>
        <end position="194"/>
    </location>
</feature>
<accession>A0A8H6MJN1</accession>
<name>A0A8H6MJN1_9PEZI</name>
<protein>
    <submittedName>
        <fullName evidence="2">Uncharacterized protein</fullName>
    </submittedName>
</protein>